<dbReference type="PANTHER" id="PTHR30097:SF15">
    <property type="entry name" value="CATION EFFLUX SYSTEM PROTEIN CUSB"/>
    <property type="match status" value="1"/>
</dbReference>
<evidence type="ECO:0000259" key="7">
    <source>
        <dbReference type="Pfam" id="PF25954"/>
    </source>
</evidence>
<feature type="domain" description="CusB-like beta-barrel" evidence="7">
    <location>
        <begin position="250"/>
        <end position="327"/>
    </location>
</feature>
<evidence type="ECO:0000313" key="10">
    <source>
        <dbReference type="Proteomes" id="UP001528823"/>
    </source>
</evidence>
<dbReference type="Pfam" id="PF25967">
    <property type="entry name" value="RND-MFP_C"/>
    <property type="match status" value="1"/>
</dbReference>
<dbReference type="Proteomes" id="UP001528823">
    <property type="component" value="Unassembled WGS sequence"/>
</dbReference>
<dbReference type="Gene3D" id="2.40.30.170">
    <property type="match status" value="1"/>
</dbReference>
<dbReference type="Pfam" id="PF25954">
    <property type="entry name" value="Beta-barrel_RND_2"/>
    <property type="match status" value="1"/>
</dbReference>
<feature type="domain" description="Heavy metal binding" evidence="4">
    <location>
        <begin position="50"/>
        <end position="76"/>
    </location>
</feature>
<reference evidence="9 10" key="1">
    <citation type="submission" date="2022-11" db="EMBL/GenBank/DDBJ databases">
        <title>Spartinivicinus poritis sp. nov., isolated from scleractinian coral Porites lutea.</title>
        <authorList>
            <person name="Zhang G."/>
            <person name="Cai L."/>
            <person name="Wei Q."/>
        </authorList>
    </citation>
    <scope>NUCLEOTIDE SEQUENCE [LARGE SCALE GENOMIC DNA]</scope>
    <source>
        <strain evidence="9 10">A2-2</strain>
    </source>
</reference>
<keyword evidence="10" id="KW-1185">Reference proteome</keyword>
<feature type="compositionally biased region" description="Basic and acidic residues" evidence="3">
    <location>
        <begin position="409"/>
        <end position="426"/>
    </location>
</feature>
<evidence type="ECO:0000313" key="9">
    <source>
        <dbReference type="EMBL" id="MDE1460879.1"/>
    </source>
</evidence>
<proteinExistence type="inferred from homology"/>
<dbReference type="NCBIfam" id="TIGR01730">
    <property type="entry name" value="RND_mfp"/>
    <property type="match status" value="1"/>
</dbReference>
<dbReference type="EMBL" id="JAPMOU010000002">
    <property type="protein sequence ID" value="MDE1460879.1"/>
    <property type="molecule type" value="Genomic_DNA"/>
</dbReference>
<dbReference type="Pfam" id="PF19335">
    <property type="entry name" value="HMBD"/>
    <property type="match status" value="1"/>
</dbReference>
<dbReference type="RefSeq" id="WP_274687248.1">
    <property type="nucleotide sequence ID" value="NZ_JAPMOU010000002.1"/>
</dbReference>
<protein>
    <submittedName>
        <fullName evidence="9">Efflux RND transporter periplasmic adaptor subunit</fullName>
    </submittedName>
</protein>
<dbReference type="Pfam" id="PF25869">
    <property type="entry name" value="3HB_CusB"/>
    <property type="match status" value="1"/>
</dbReference>
<feature type="domain" description="CusB-like three alpha-helical bundle" evidence="5">
    <location>
        <begin position="166"/>
        <end position="212"/>
    </location>
</feature>
<dbReference type="PANTHER" id="PTHR30097">
    <property type="entry name" value="CATION EFFLUX SYSTEM PROTEIN CUSB"/>
    <property type="match status" value="1"/>
</dbReference>
<feature type="domain" description="Multidrug resistance protein MdtA-like C-terminal permuted SH3" evidence="8">
    <location>
        <begin position="333"/>
        <end position="388"/>
    </location>
</feature>
<dbReference type="InterPro" id="IPR058791">
    <property type="entry name" value="3HB_CusB"/>
</dbReference>
<evidence type="ECO:0000259" key="8">
    <source>
        <dbReference type="Pfam" id="PF25967"/>
    </source>
</evidence>
<evidence type="ECO:0000259" key="6">
    <source>
        <dbReference type="Pfam" id="PF25919"/>
    </source>
</evidence>
<dbReference type="InterPro" id="IPR058627">
    <property type="entry name" value="MdtA-like_C"/>
</dbReference>
<dbReference type="InterPro" id="IPR058790">
    <property type="entry name" value="BSH_CusB"/>
</dbReference>
<keyword evidence="2" id="KW-0813">Transport</keyword>
<dbReference type="InterPro" id="IPR006143">
    <property type="entry name" value="RND_pump_MFP"/>
</dbReference>
<dbReference type="InterPro" id="IPR058792">
    <property type="entry name" value="Beta-barrel_RND_2"/>
</dbReference>
<comment type="caution">
    <text evidence="9">The sequence shown here is derived from an EMBL/GenBank/DDBJ whole genome shotgun (WGS) entry which is preliminary data.</text>
</comment>
<sequence length="436" mass="48368">MKKTFLVIVLVGLGFTGGYFAQQWLPHLMGDGGMTDDGMSEPSAERKPLYWVAPMDPNYKRDKPGLSPMGMDLVPVYPEDAAGKDEPGLVKIDATVENNLGVKTAKVMRQKVASNINTVGYISHNEDKLHHIHTRVEGWIEKLNRKAVGDPVEQGDIVFELYSPTLVNAQYEFLSLLKTNNKGLIQASKERLMALGLDGQAIKQLVNTQQVSQRIQIRAPMSGYVTKLGVREGMYVKPMTQIMEIGDLSEVWVIAEVFARQASLIQPGQPATMSTDFLPGRSWQGKVDYIYPDLDSTTRTFKVRLRFPNQALSLKPNMFVHLAIDAKSTKPTLLIPNAALIRSGTMNRVVKALGDGKYQSITVTTGKETGQQVEILSGLKEGDRIVTSAQFLIDSESSITADFNRMETAEKMPKTESEKPVDHSTMDHSNMNHTNQ</sequence>
<dbReference type="InterPro" id="IPR051909">
    <property type="entry name" value="MFP_Cation_Efflux"/>
</dbReference>
<comment type="similarity">
    <text evidence="1">Belongs to the membrane fusion protein (MFP) (TC 8.A.1) family.</text>
</comment>
<evidence type="ECO:0000256" key="3">
    <source>
        <dbReference type="SAM" id="MobiDB-lite"/>
    </source>
</evidence>
<feature type="region of interest" description="Disordered" evidence="3">
    <location>
        <begin position="409"/>
        <end position="436"/>
    </location>
</feature>
<dbReference type="Gene3D" id="2.40.420.20">
    <property type="match status" value="1"/>
</dbReference>
<evidence type="ECO:0000256" key="2">
    <source>
        <dbReference type="ARBA" id="ARBA00022448"/>
    </source>
</evidence>
<organism evidence="9 10">
    <name type="scientific">Spartinivicinus poritis</name>
    <dbReference type="NCBI Taxonomy" id="2994640"/>
    <lineage>
        <taxon>Bacteria</taxon>
        <taxon>Pseudomonadati</taxon>
        <taxon>Pseudomonadota</taxon>
        <taxon>Gammaproteobacteria</taxon>
        <taxon>Oceanospirillales</taxon>
        <taxon>Zooshikellaceae</taxon>
        <taxon>Spartinivicinus</taxon>
    </lineage>
</organism>
<dbReference type="SUPFAM" id="SSF111369">
    <property type="entry name" value="HlyD-like secretion proteins"/>
    <property type="match status" value="1"/>
</dbReference>
<evidence type="ECO:0000259" key="5">
    <source>
        <dbReference type="Pfam" id="PF25869"/>
    </source>
</evidence>
<dbReference type="Gene3D" id="6.10.140.730">
    <property type="match status" value="1"/>
</dbReference>
<name>A0ABT5U3E0_9GAMM</name>
<dbReference type="Pfam" id="PF25919">
    <property type="entry name" value="BSH_CusB"/>
    <property type="match status" value="1"/>
</dbReference>
<dbReference type="Gene3D" id="2.40.50.100">
    <property type="match status" value="1"/>
</dbReference>
<feature type="domain" description="CusB-like barrel-sandwich hybrid" evidence="6">
    <location>
        <begin position="130"/>
        <end position="245"/>
    </location>
</feature>
<feature type="compositionally biased region" description="Polar residues" evidence="3">
    <location>
        <begin position="427"/>
        <end position="436"/>
    </location>
</feature>
<gene>
    <name evidence="9" type="ORF">ORQ98_02740</name>
</gene>
<evidence type="ECO:0000259" key="4">
    <source>
        <dbReference type="Pfam" id="PF19335"/>
    </source>
</evidence>
<evidence type="ECO:0000256" key="1">
    <source>
        <dbReference type="ARBA" id="ARBA00009477"/>
    </source>
</evidence>
<accession>A0ABT5U3E0</accession>
<dbReference type="InterPro" id="IPR045800">
    <property type="entry name" value="HMBD"/>
</dbReference>